<proteinExistence type="predicted"/>
<keyword evidence="2" id="KW-1185">Reference proteome</keyword>
<comment type="caution">
    <text evidence="1">The sequence shown here is derived from an EMBL/GenBank/DDBJ whole genome shotgun (WGS) entry which is preliminary data.</text>
</comment>
<evidence type="ECO:0000313" key="2">
    <source>
        <dbReference type="Proteomes" id="UP000683925"/>
    </source>
</evidence>
<dbReference type="OrthoDB" id="10379113at2759"/>
<dbReference type="Proteomes" id="UP000683925">
    <property type="component" value="Unassembled WGS sequence"/>
</dbReference>
<dbReference type="AlphaFoldDB" id="A0A8S1WH22"/>
<reference evidence="1" key="1">
    <citation type="submission" date="2021-01" db="EMBL/GenBank/DDBJ databases">
        <authorList>
            <consortium name="Genoscope - CEA"/>
            <person name="William W."/>
        </authorList>
    </citation>
    <scope>NUCLEOTIDE SEQUENCE</scope>
</reference>
<organism evidence="1 2">
    <name type="scientific">Paramecium octaurelia</name>
    <dbReference type="NCBI Taxonomy" id="43137"/>
    <lineage>
        <taxon>Eukaryota</taxon>
        <taxon>Sar</taxon>
        <taxon>Alveolata</taxon>
        <taxon>Ciliophora</taxon>
        <taxon>Intramacronucleata</taxon>
        <taxon>Oligohymenophorea</taxon>
        <taxon>Peniculida</taxon>
        <taxon>Parameciidae</taxon>
        <taxon>Paramecium</taxon>
    </lineage>
</organism>
<name>A0A8S1WH22_PAROT</name>
<sequence>MRLRQQGRSFEELVGQSEYSSMILRISQIRFSIQGKNFYIIHKYFFQITFDIVLMKSKILKTDQIFDILKLSKANQMNYRDLNDSIEIFSNTEEKKTEIEIVKYLSNLGIRTKTDPLQKEQEYWRRKKLETQKKMLSILCLTESTQSLMLNEYASKLLHHRVSQSFFETRMINNTPTMIIE</sequence>
<protein>
    <submittedName>
        <fullName evidence="1">Uncharacterized protein</fullName>
    </submittedName>
</protein>
<dbReference type="OMA" id="EARMINN"/>
<dbReference type="EMBL" id="CAJJDP010000090">
    <property type="protein sequence ID" value="CAD8187910.1"/>
    <property type="molecule type" value="Genomic_DNA"/>
</dbReference>
<accession>A0A8S1WH22</accession>
<gene>
    <name evidence="1" type="ORF">POCTA_138.1.T0910130</name>
</gene>
<evidence type="ECO:0000313" key="1">
    <source>
        <dbReference type="EMBL" id="CAD8187910.1"/>
    </source>
</evidence>